<proteinExistence type="predicted"/>
<protein>
    <submittedName>
        <fullName evidence="1">Uncharacterized protein</fullName>
    </submittedName>
</protein>
<organism evidence="1 2">
    <name type="scientific">Sinorhizobium fredii (strain USDA 257)</name>
    <dbReference type="NCBI Taxonomy" id="1185652"/>
    <lineage>
        <taxon>Bacteria</taxon>
        <taxon>Pseudomonadati</taxon>
        <taxon>Pseudomonadota</taxon>
        <taxon>Alphaproteobacteria</taxon>
        <taxon>Hyphomicrobiales</taxon>
        <taxon>Rhizobiaceae</taxon>
        <taxon>Sinorhizobium/Ensifer group</taxon>
        <taxon>Sinorhizobium</taxon>
    </lineage>
</organism>
<evidence type="ECO:0000313" key="2">
    <source>
        <dbReference type="Proteomes" id="UP000006180"/>
    </source>
</evidence>
<evidence type="ECO:0000313" key="1">
    <source>
        <dbReference type="EMBL" id="AFL51482.1"/>
    </source>
</evidence>
<dbReference type="AlphaFoldDB" id="I3X6H6"/>
<dbReference type="RefSeq" id="WP_014763644.1">
    <property type="nucleotide sequence ID" value="NC_018000.1"/>
</dbReference>
<gene>
    <name evidence="1" type="ORF">USDA257_c29110</name>
</gene>
<dbReference type="Proteomes" id="UP000006180">
    <property type="component" value="Chromosome"/>
</dbReference>
<reference evidence="1 2" key="1">
    <citation type="journal article" date="2012" name="J. Bacteriol.">
        <title>Complete genome sequence of the broad-host-range strain Sinorhizobium fredii USDA257.</title>
        <authorList>
            <person name="Schuldes J."/>
            <person name="Rodriguez Orbegoso M."/>
            <person name="Schmeisser C."/>
            <person name="Krishnan H.B."/>
            <person name="Daniel R."/>
            <person name="Streit W.R."/>
        </authorList>
    </citation>
    <scope>NUCLEOTIDE SEQUENCE [LARGE SCALE GENOMIC DNA]</scope>
    <source>
        <strain evidence="1 2">USDA 257</strain>
    </source>
</reference>
<name>I3X6H6_SINF2</name>
<sequence length="87" mass="10259">MTESEQQYEFSEFSGEFIDDDVTVILRIYRPADTNLDWVLEVFDQEGNTTVWDNTFDTDRDAFQEFLATVQRDGIRCFVDAPVQRLH</sequence>
<accession>I3X6H6</accession>
<dbReference type="EMBL" id="CP003563">
    <property type="protein sequence ID" value="AFL51482.1"/>
    <property type="molecule type" value="Genomic_DNA"/>
</dbReference>
<dbReference type="KEGG" id="sfd:USDA257_c29110"/>
<dbReference type="HOGENOM" id="CLU_177484_1_0_5"/>